<feature type="coiled-coil region" evidence="1">
    <location>
        <begin position="38"/>
        <end position="96"/>
    </location>
</feature>
<sequence length="144" mass="15979">MQRLAESTTEGQLLRRFRNWDPRTGEARKGDWTTITGIEEETKNLESLTLEAEAATRGADLQLSSLAPRKPNWDLRQRLDKRLKKLERRDKEARLILIRQRVKSSAANSKGGAGVQQAAAAAEVAALGGLVEHGADESDEDDDE</sequence>
<reference evidence="2 3" key="1">
    <citation type="journal article" date="2018" name="Mol. Biol. Evol.">
        <title>Broad Genomic Sampling Reveals a Smut Pathogenic Ancestry of the Fungal Clade Ustilaginomycotina.</title>
        <authorList>
            <person name="Kijpornyongpan T."/>
            <person name="Mondo S.J."/>
            <person name="Barry K."/>
            <person name="Sandor L."/>
            <person name="Lee J."/>
            <person name="Lipzen A."/>
            <person name="Pangilinan J."/>
            <person name="LaButti K."/>
            <person name="Hainaut M."/>
            <person name="Henrissat B."/>
            <person name="Grigoriev I.V."/>
            <person name="Spatafora J.W."/>
            <person name="Aime M.C."/>
        </authorList>
    </citation>
    <scope>NUCLEOTIDE SEQUENCE [LARGE SCALE GENOMIC DNA]</scope>
    <source>
        <strain evidence="2 3">MCA 5214</strain>
    </source>
</reference>
<evidence type="ECO:0000313" key="2">
    <source>
        <dbReference type="EMBL" id="PWN26083.1"/>
    </source>
</evidence>
<dbReference type="InterPro" id="IPR013169">
    <property type="entry name" value="mRNA_splic_Cwf18-like"/>
</dbReference>
<dbReference type="Proteomes" id="UP000245884">
    <property type="component" value="Unassembled WGS sequence"/>
</dbReference>
<keyword evidence="3" id="KW-1185">Reference proteome</keyword>
<dbReference type="RefSeq" id="XP_025360695.1">
    <property type="nucleotide sequence ID" value="XM_025504788.1"/>
</dbReference>
<evidence type="ECO:0008006" key="4">
    <source>
        <dbReference type="Google" id="ProtNLM"/>
    </source>
</evidence>
<dbReference type="STRING" id="1569628.A0A316UQD2"/>
<dbReference type="EMBL" id="KZ819673">
    <property type="protein sequence ID" value="PWN26083.1"/>
    <property type="molecule type" value="Genomic_DNA"/>
</dbReference>
<dbReference type="AlphaFoldDB" id="A0A316UQD2"/>
<organism evidence="2 3">
    <name type="scientific">Jaminaea rosea</name>
    <dbReference type="NCBI Taxonomy" id="1569628"/>
    <lineage>
        <taxon>Eukaryota</taxon>
        <taxon>Fungi</taxon>
        <taxon>Dikarya</taxon>
        <taxon>Basidiomycota</taxon>
        <taxon>Ustilaginomycotina</taxon>
        <taxon>Exobasidiomycetes</taxon>
        <taxon>Microstromatales</taxon>
        <taxon>Microstromatales incertae sedis</taxon>
        <taxon>Jaminaea</taxon>
    </lineage>
</organism>
<dbReference type="Pfam" id="PF08315">
    <property type="entry name" value="cwf18"/>
    <property type="match status" value="1"/>
</dbReference>
<dbReference type="OrthoDB" id="10261348at2759"/>
<evidence type="ECO:0000256" key="1">
    <source>
        <dbReference type="SAM" id="Coils"/>
    </source>
</evidence>
<dbReference type="GO" id="GO:0005684">
    <property type="term" value="C:U2-type spliceosomal complex"/>
    <property type="evidence" value="ECO:0007669"/>
    <property type="project" value="TreeGrafter"/>
</dbReference>
<dbReference type="PANTHER" id="PTHR31551">
    <property type="entry name" value="PRE-MRNA-SPLICING FACTOR CWF18"/>
    <property type="match status" value="1"/>
</dbReference>
<dbReference type="PANTHER" id="PTHR31551:SF1">
    <property type="entry name" value="COILED-COIL DOMAIN-CONTAINING PROTEIN 12"/>
    <property type="match status" value="1"/>
</dbReference>
<dbReference type="GO" id="GO:0071014">
    <property type="term" value="C:post-mRNA release spliceosomal complex"/>
    <property type="evidence" value="ECO:0007669"/>
    <property type="project" value="TreeGrafter"/>
</dbReference>
<protein>
    <recommendedName>
        <fullName evidence="4">mRNA splicing factor</fullName>
    </recommendedName>
</protein>
<name>A0A316UQD2_9BASI</name>
<keyword evidence="1" id="KW-0175">Coiled coil</keyword>
<accession>A0A316UQD2</accession>
<gene>
    <name evidence="2" type="ORF">BDZ90DRAFT_228059</name>
</gene>
<evidence type="ECO:0000313" key="3">
    <source>
        <dbReference type="Proteomes" id="UP000245884"/>
    </source>
</evidence>
<proteinExistence type="predicted"/>
<dbReference type="GeneID" id="37026611"/>